<keyword evidence="6" id="KW-0372">Hormone</keyword>
<dbReference type="InterPro" id="IPR016179">
    <property type="entry name" value="Insulin-like"/>
</dbReference>
<evidence type="ECO:0000256" key="4">
    <source>
        <dbReference type="ARBA" id="ARBA00022525"/>
    </source>
</evidence>
<dbReference type="SMART" id="SM00078">
    <property type="entry name" value="IlGF"/>
    <property type="match status" value="1"/>
</dbReference>
<comment type="function">
    <text evidence="8">Relaxin is an ovarian hormone that acts with estrogen to produce dilatation of the birth canal in many mammals.</text>
</comment>
<sequence>MPHLFLCHLLGVWLLLSQLPREVQGEDMIKMCGRELARLWIKICGSSKVGRMDPSLKRNARASIPLAEIMPSSITEDAKTLNMLEFIPASPQELNTALSERQAPLKELQQAALKNSNLNSEEFKEIILNRQSETEDKSLSELKKIASAKHFTTKRNKAGVANKCCNFGCTRKELAQYC</sequence>
<evidence type="ECO:0000256" key="8">
    <source>
        <dbReference type="ARBA" id="ARBA00037079"/>
    </source>
</evidence>
<dbReference type="CTD" id="6019"/>
<feature type="domain" description="Insulin-like" evidence="11">
    <location>
        <begin position="29"/>
        <end position="178"/>
    </location>
</feature>
<dbReference type="PROSITE" id="PS00262">
    <property type="entry name" value="INSULIN"/>
    <property type="match status" value="1"/>
</dbReference>
<evidence type="ECO:0000313" key="12">
    <source>
        <dbReference type="Proteomes" id="UP000515202"/>
    </source>
</evidence>
<name>A0A6P3R5S1_PTEVA</name>
<accession>A0A6P3R5S1</accession>
<evidence type="ECO:0000256" key="5">
    <source>
        <dbReference type="ARBA" id="ARBA00022685"/>
    </source>
</evidence>
<feature type="chain" id="PRO_5027566995" evidence="10">
    <location>
        <begin position="26"/>
        <end position="178"/>
    </location>
</feature>
<dbReference type="PRINTS" id="PR00276">
    <property type="entry name" value="INSULINFAMLY"/>
</dbReference>
<comment type="subunit">
    <text evidence="3">Heterodimer of a B chain and an A chain linked by two disulfide bonds.</text>
</comment>
<gene>
    <name evidence="13" type="primary">RLN2</name>
</gene>
<dbReference type="SUPFAM" id="SSF56994">
    <property type="entry name" value="Insulin-like"/>
    <property type="match status" value="1"/>
</dbReference>
<dbReference type="Gene3D" id="1.10.100.10">
    <property type="entry name" value="Insulin-like"/>
    <property type="match status" value="1"/>
</dbReference>
<protein>
    <submittedName>
        <fullName evidence="13">Prorelaxin H2</fullName>
    </submittedName>
</protein>
<keyword evidence="12" id="KW-1185">Reference proteome</keyword>
<reference evidence="13" key="1">
    <citation type="submission" date="2025-08" db="UniProtKB">
        <authorList>
            <consortium name="RefSeq"/>
        </authorList>
    </citation>
    <scope>IDENTIFICATION</scope>
    <source>
        <tissue evidence="13">Kidney</tissue>
    </source>
</reference>
<proteinExistence type="inferred from homology"/>
<evidence type="ECO:0000256" key="6">
    <source>
        <dbReference type="ARBA" id="ARBA00022702"/>
    </source>
</evidence>
<keyword evidence="10" id="KW-0732">Signal</keyword>
<dbReference type="InterPro" id="IPR036438">
    <property type="entry name" value="Insulin-like_sf"/>
</dbReference>
<organism evidence="12 13">
    <name type="scientific">Pteropus vampyrus</name>
    <name type="common">Large flying fox</name>
    <dbReference type="NCBI Taxonomy" id="132908"/>
    <lineage>
        <taxon>Eukaryota</taxon>
        <taxon>Metazoa</taxon>
        <taxon>Chordata</taxon>
        <taxon>Craniata</taxon>
        <taxon>Vertebrata</taxon>
        <taxon>Euteleostomi</taxon>
        <taxon>Mammalia</taxon>
        <taxon>Eutheria</taxon>
        <taxon>Laurasiatheria</taxon>
        <taxon>Chiroptera</taxon>
        <taxon>Yinpterochiroptera</taxon>
        <taxon>Pteropodoidea</taxon>
        <taxon>Pteropodidae</taxon>
        <taxon>Pteropodinae</taxon>
        <taxon>Pteropus</taxon>
    </lineage>
</organism>
<keyword evidence="4 9" id="KW-0964">Secreted</keyword>
<evidence type="ECO:0000256" key="3">
    <source>
        <dbReference type="ARBA" id="ARBA00011207"/>
    </source>
</evidence>
<keyword evidence="7" id="KW-1015">Disulfide bond</keyword>
<dbReference type="PANTHER" id="PTHR12004">
    <property type="entry name" value="RELAXIN"/>
    <property type="match status" value="1"/>
</dbReference>
<dbReference type="GO" id="GO:0005179">
    <property type="term" value="F:hormone activity"/>
    <property type="evidence" value="ECO:0007669"/>
    <property type="project" value="UniProtKB-KW"/>
</dbReference>
<dbReference type="AlphaFoldDB" id="A0A6P3R5S1"/>
<dbReference type="RefSeq" id="XP_011374953.1">
    <property type="nucleotide sequence ID" value="XM_011376651.2"/>
</dbReference>
<dbReference type="InterPro" id="IPR022421">
    <property type="entry name" value="Relaxin"/>
</dbReference>
<evidence type="ECO:0000256" key="2">
    <source>
        <dbReference type="ARBA" id="ARBA00009034"/>
    </source>
</evidence>
<dbReference type="OrthoDB" id="8784777at2759"/>
<comment type="similarity">
    <text evidence="2 9">Belongs to the insulin family.</text>
</comment>
<evidence type="ECO:0000256" key="7">
    <source>
        <dbReference type="ARBA" id="ARBA00023157"/>
    </source>
</evidence>
<dbReference type="PRINTS" id="PR02004">
    <property type="entry name" value="RELAXIN"/>
</dbReference>
<evidence type="ECO:0000259" key="11">
    <source>
        <dbReference type="SMART" id="SM00078"/>
    </source>
</evidence>
<evidence type="ECO:0000313" key="13">
    <source>
        <dbReference type="RefSeq" id="XP_011374953.1"/>
    </source>
</evidence>
<dbReference type="KEGG" id="pvp:105303173"/>
<dbReference type="InterPro" id="IPR051042">
    <property type="entry name" value="Repro_Hormone_Insulin-like"/>
</dbReference>
<evidence type="ECO:0000256" key="1">
    <source>
        <dbReference type="ARBA" id="ARBA00004613"/>
    </source>
</evidence>
<comment type="subcellular location">
    <subcellularLocation>
        <location evidence="1 9">Secreted</location>
    </subcellularLocation>
</comment>
<feature type="signal peptide" evidence="10">
    <location>
        <begin position="1"/>
        <end position="25"/>
    </location>
</feature>
<evidence type="ECO:0000256" key="10">
    <source>
        <dbReference type="SAM" id="SignalP"/>
    </source>
</evidence>
<keyword evidence="5" id="KW-0165">Cleavage on pair of basic residues</keyword>
<dbReference type="PANTHER" id="PTHR12004:SF13">
    <property type="entry name" value="PRORELAXIN H2"/>
    <property type="match status" value="1"/>
</dbReference>
<dbReference type="GeneID" id="105303173"/>
<dbReference type="GO" id="GO:0005576">
    <property type="term" value="C:extracellular region"/>
    <property type="evidence" value="ECO:0007669"/>
    <property type="project" value="UniProtKB-SubCell"/>
</dbReference>
<dbReference type="Pfam" id="PF00049">
    <property type="entry name" value="Insulin"/>
    <property type="match status" value="1"/>
</dbReference>
<dbReference type="InterPro" id="IPR022353">
    <property type="entry name" value="Insulin_CS"/>
</dbReference>
<dbReference type="InterPro" id="IPR022352">
    <property type="entry name" value="Ins/IGF/rlx"/>
</dbReference>
<dbReference type="Proteomes" id="UP000515202">
    <property type="component" value="Unplaced"/>
</dbReference>
<evidence type="ECO:0000256" key="9">
    <source>
        <dbReference type="RuleBase" id="RU000406"/>
    </source>
</evidence>